<evidence type="ECO:0000256" key="6">
    <source>
        <dbReference type="ARBA" id="ARBA00022884"/>
    </source>
</evidence>
<accession>A0A2M6T031</accession>
<keyword evidence="6 7" id="KW-0694">RNA-binding</keyword>
<evidence type="ECO:0000256" key="1">
    <source>
        <dbReference type="ARBA" id="ARBA00002663"/>
    </source>
</evidence>
<dbReference type="InterPro" id="IPR020539">
    <property type="entry name" value="RNase_P_CS"/>
</dbReference>
<dbReference type="PANTHER" id="PTHR33992:SF1">
    <property type="entry name" value="RIBONUCLEASE P PROTEIN COMPONENT"/>
    <property type="match status" value="1"/>
</dbReference>
<keyword evidence="5 7" id="KW-0378">Hydrolase</keyword>
<dbReference type="HAMAP" id="MF_00227">
    <property type="entry name" value="RNase_P"/>
    <property type="match status" value="1"/>
</dbReference>
<dbReference type="EMBL" id="PEYE01000038">
    <property type="protein sequence ID" value="PIS38689.1"/>
    <property type="molecule type" value="Genomic_DNA"/>
</dbReference>
<dbReference type="GO" id="GO:0001682">
    <property type="term" value="P:tRNA 5'-leader removal"/>
    <property type="evidence" value="ECO:0007669"/>
    <property type="project" value="UniProtKB-UniRule"/>
</dbReference>
<dbReference type="PROSITE" id="PS00648">
    <property type="entry name" value="RIBONUCLEASE_P"/>
    <property type="match status" value="1"/>
</dbReference>
<comment type="subunit">
    <text evidence="7">Consists of a catalytic RNA component (M1 or rnpB) and a protein subunit.</text>
</comment>
<protein>
    <recommendedName>
        <fullName evidence="7 8">Ribonuclease P protein component</fullName>
        <shortName evidence="7">RNase P protein</shortName>
        <shortName evidence="7">RNaseP protein</shortName>
        <ecNumber evidence="7 8">3.1.26.5</ecNumber>
    </recommendedName>
    <alternativeName>
        <fullName evidence="7">Protein C5</fullName>
    </alternativeName>
</protein>
<evidence type="ECO:0000313" key="10">
    <source>
        <dbReference type="Proteomes" id="UP000229390"/>
    </source>
</evidence>
<dbReference type="GO" id="GO:0030677">
    <property type="term" value="C:ribonuclease P complex"/>
    <property type="evidence" value="ECO:0007669"/>
    <property type="project" value="TreeGrafter"/>
</dbReference>
<name>A0A2M6T031_9BACT</name>
<comment type="similarity">
    <text evidence="7">Belongs to the RnpA family.</text>
</comment>
<gene>
    <name evidence="7 9" type="primary">rnpA</name>
    <name evidence="9" type="ORF">COT34_02405</name>
</gene>
<evidence type="ECO:0000256" key="5">
    <source>
        <dbReference type="ARBA" id="ARBA00022801"/>
    </source>
</evidence>
<comment type="function">
    <text evidence="1 7">RNaseP catalyzes the removal of the 5'-leader sequence from pre-tRNA to produce the mature 5'-terminus. It can also cleave other RNA substrates such as 4.5S RNA. The protein component plays an auxiliary but essential role in vivo by binding to the 5'-leader sequence and broadening the substrate specificity of the ribozyme.</text>
</comment>
<dbReference type="Proteomes" id="UP000229390">
    <property type="component" value="Unassembled WGS sequence"/>
</dbReference>
<organism evidence="9 10">
    <name type="scientific">Candidatus Nealsonbacteria bacterium CG08_land_8_20_14_0_20_43_11</name>
    <dbReference type="NCBI Taxonomy" id="1974706"/>
    <lineage>
        <taxon>Bacteria</taxon>
        <taxon>Candidatus Nealsoniibacteriota</taxon>
    </lineage>
</organism>
<keyword evidence="2 7" id="KW-0819">tRNA processing</keyword>
<proteinExistence type="inferred from homology"/>
<dbReference type="GO" id="GO:0000049">
    <property type="term" value="F:tRNA binding"/>
    <property type="evidence" value="ECO:0007669"/>
    <property type="project" value="UniProtKB-UniRule"/>
</dbReference>
<sequence length="123" mass="14445">MLARQNRLRQNKDFSWVFKVGRRVKGEVLDLKIINNNLGINRFGFIIAKNLFKTAVLRNKLKRRLREIMKKKLKNKEVGKSQDIVVIAKKGMQEKSFSELEKAVDKLLSIRGENWENKTKADF</sequence>
<evidence type="ECO:0000256" key="3">
    <source>
        <dbReference type="ARBA" id="ARBA00022722"/>
    </source>
</evidence>
<reference evidence="10" key="1">
    <citation type="submission" date="2017-09" db="EMBL/GenBank/DDBJ databases">
        <title>Depth-based differentiation of microbial function through sediment-hosted aquifers and enrichment of novel symbionts in the deep terrestrial subsurface.</title>
        <authorList>
            <person name="Probst A.J."/>
            <person name="Ladd B."/>
            <person name="Jarett J.K."/>
            <person name="Geller-Mcgrath D.E."/>
            <person name="Sieber C.M.K."/>
            <person name="Emerson J.B."/>
            <person name="Anantharaman K."/>
            <person name="Thomas B.C."/>
            <person name="Malmstrom R."/>
            <person name="Stieglmeier M."/>
            <person name="Klingl A."/>
            <person name="Woyke T."/>
            <person name="Ryan C.M."/>
            <person name="Banfield J.F."/>
        </authorList>
    </citation>
    <scope>NUCLEOTIDE SEQUENCE [LARGE SCALE GENOMIC DNA]</scope>
</reference>
<dbReference type="EC" id="3.1.26.5" evidence="7 8"/>
<dbReference type="SUPFAM" id="SSF54211">
    <property type="entry name" value="Ribosomal protein S5 domain 2-like"/>
    <property type="match status" value="1"/>
</dbReference>
<dbReference type="GO" id="GO:0042781">
    <property type="term" value="F:3'-tRNA processing endoribonuclease activity"/>
    <property type="evidence" value="ECO:0007669"/>
    <property type="project" value="TreeGrafter"/>
</dbReference>
<keyword evidence="4 7" id="KW-0255">Endonuclease</keyword>
<dbReference type="PANTHER" id="PTHR33992">
    <property type="entry name" value="RIBONUCLEASE P PROTEIN COMPONENT"/>
    <property type="match status" value="1"/>
</dbReference>
<dbReference type="NCBIfam" id="TIGR00188">
    <property type="entry name" value="rnpA"/>
    <property type="match status" value="1"/>
</dbReference>
<keyword evidence="3 7" id="KW-0540">Nuclease</keyword>
<evidence type="ECO:0000256" key="7">
    <source>
        <dbReference type="HAMAP-Rule" id="MF_00227"/>
    </source>
</evidence>
<evidence type="ECO:0000256" key="4">
    <source>
        <dbReference type="ARBA" id="ARBA00022759"/>
    </source>
</evidence>
<dbReference type="AlphaFoldDB" id="A0A2M6T031"/>
<dbReference type="InterPro" id="IPR014721">
    <property type="entry name" value="Ribsml_uS5_D2-typ_fold_subgr"/>
</dbReference>
<dbReference type="GO" id="GO:0004526">
    <property type="term" value="F:ribonuclease P activity"/>
    <property type="evidence" value="ECO:0007669"/>
    <property type="project" value="UniProtKB-UniRule"/>
</dbReference>
<evidence type="ECO:0000313" key="9">
    <source>
        <dbReference type="EMBL" id="PIS38689.1"/>
    </source>
</evidence>
<dbReference type="InterPro" id="IPR020568">
    <property type="entry name" value="Ribosomal_Su5_D2-typ_SF"/>
</dbReference>
<dbReference type="Gene3D" id="3.30.230.10">
    <property type="match status" value="1"/>
</dbReference>
<dbReference type="Pfam" id="PF00825">
    <property type="entry name" value="Ribonuclease_P"/>
    <property type="match status" value="1"/>
</dbReference>
<comment type="caution">
    <text evidence="9">The sequence shown here is derived from an EMBL/GenBank/DDBJ whole genome shotgun (WGS) entry which is preliminary data.</text>
</comment>
<comment type="catalytic activity">
    <reaction evidence="7">
        <text>Endonucleolytic cleavage of RNA, removing 5'-extranucleotides from tRNA precursor.</text>
        <dbReference type="EC" id="3.1.26.5"/>
    </reaction>
</comment>
<evidence type="ECO:0000256" key="8">
    <source>
        <dbReference type="NCBIfam" id="TIGR00188"/>
    </source>
</evidence>
<dbReference type="InterPro" id="IPR000100">
    <property type="entry name" value="RNase_P"/>
</dbReference>
<evidence type="ECO:0000256" key="2">
    <source>
        <dbReference type="ARBA" id="ARBA00022694"/>
    </source>
</evidence>